<gene>
    <name evidence="1" type="ORF">KEF85_04260</name>
</gene>
<dbReference type="EMBL" id="CP073754">
    <property type="protein sequence ID" value="QWF71698.1"/>
    <property type="molecule type" value="Genomic_DNA"/>
</dbReference>
<dbReference type="PANTHER" id="PTHR43434:SF3">
    <property type="entry name" value="GMP_IMP NUCLEOTIDASE YRFG"/>
    <property type="match status" value="1"/>
</dbReference>
<sequence>MTVPQNIHPADWSGIDLVVFDVDGTLYDQRPLRIRMARDMAFHTILRRDLSVLSVIRTYRHLREGMGEQEIVNFEAFLIAQTAAATGSPQPKVLEIITEWIEQRPLPYLSACRYPGLLELFAGLKRQGKTIGVFSDYPAHAKLAALGLSADIVVSAGDDGIGLLKPHPRGLEFLITQAGATAATTVLIGDRSERDGLAARRAEVRSLIRSSKPIQDWQTFTSYTDPLFAPLLSG</sequence>
<evidence type="ECO:0000313" key="1">
    <source>
        <dbReference type="EMBL" id="QWF71698.1"/>
    </source>
</evidence>
<dbReference type="PANTHER" id="PTHR43434">
    <property type="entry name" value="PHOSPHOGLYCOLATE PHOSPHATASE"/>
    <property type="match status" value="1"/>
</dbReference>
<reference evidence="1" key="1">
    <citation type="submission" date="2021-04" db="EMBL/GenBank/DDBJ databases">
        <title>Draft genome sequence data of methanotrophic Methylovulum sp. strain S1L and Methylomonas sp. strain S2AM isolated from boreal lake water columns.</title>
        <authorList>
            <person name="Rissanen A.J."/>
            <person name="Mangayil R."/>
            <person name="Svenning M.M."/>
            <person name="Khanongnuch R."/>
        </authorList>
    </citation>
    <scope>NUCLEOTIDE SEQUENCE</scope>
    <source>
        <strain evidence="1">S2AM</strain>
    </source>
</reference>
<dbReference type="GO" id="GO:0006281">
    <property type="term" value="P:DNA repair"/>
    <property type="evidence" value="ECO:0007669"/>
    <property type="project" value="TreeGrafter"/>
</dbReference>
<dbReference type="SUPFAM" id="SSF56784">
    <property type="entry name" value="HAD-like"/>
    <property type="match status" value="1"/>
</dbReference>
<dbReference type="SFLD" id="SFLDS00003">
    <property type="entry name" value="Haloacid_Dehalogenase"/>
    <property type="match status" value="1"/>
</dbReference>
<dbReference type="Gene3D" id="3.40.50.1000">
    <property type="entry name" value="HAD superfamily/HAD-like"/>
    <property type="match status" value="1"/>
</dbReference>
<dbReference type="RefSeq" id="WP_215583480.1">
    <property type="nucleotide sequence ID" value="NZ_CP073754.1"/>
</dbReference>
<proteinExistence type="predicted"/>
<dbReference type="SFLD" id="SFLDG01129">
    <property type="entry name" value="C1.5:_HAD__Beta-PGM__Phosphata"/>
    <property type="match status" value="1"/>
</dbReference>
<dbReference type="Gene3D" id="1.10.150.520">
    <property type="match status" value="1"/>
</dbReference>
<dbReference type="AlphaFoldDB" id="A0A975MPL6"/>
<dbReference type="InterPro" id="IPR023214">
    <property type="entry name" value="HAD_sf"/>
</dbReference>
<evidence type="ECO:0000313" key="2">
    <source>
        <dbReference type="Proteomes" id="UP000676649"/>
    </source>
</evidence>
<dbReference type="InterPro" id="IPR050155">
    <property type="entry name" value="HAD-like_hydrolase_sf"/>
</dbReference>
<dbReference type="GO" id="GO:0008967">
    <property type="term" value="F:phosphoglycolate phosphatase activity"/>
    <property type="evidence" value="ECO:0007669"/>
    <property type="project" value="TreeGrafter"/>
</dbReference>
<dbReference type="GO" id="GO:0005829">
    <property type="term" value="C:cytosol"/>
    <property type="evidence" value="ECO:0007669"/>
    <property type="project" value="TreeGrafter"/>
</dbReference>
<organism evidence="1 2">
    <name type="scientific">Methylomonas paludis</name>
    <dbReference type="NCBI Taxonomy" id="1173101"/>
    <lineage>
        <taxon>Bacteria</taxon>
        <taxon>Pseudomonadati</taxon>
        <taxon>Pseudomonadota</taxon>
        <taxon>Gammaproteobacteria</taxon>
        <taxon>Methylococcales</taxon>
        <taxon>Methylococcaceae</taxon>
        <taxon>Methylomonas</taxon>
    </lineage>
</organism>
<keyword evidence="2" id="KW-1185">Reference proteome</keyword>
<accession>A0A975MPL6</accession>
<keyword evidence="1" id="KW-0378">Hydrolase</keyword>
<dbReference type="KEGG" id="mpad:KEF85_04260"/>
<dbReference type="Proteomes" id="UP000676649">
    <property type="component" value="Chromosome"/>
</dbReference>
<name>A0A975MPL6_9GAMM</name>
<dbReference type="InterPro" id="IPR036412">
    <property type="entry name" value="HAD-like_sf"/>
</dbReference>
<protein>
    <submittedName>
        <fullName evidence="1">HAD family hydrolase</fullName>
    </submittedName>
</protein>
<dbReference type="Pfam" id="PF00702">
    <property type="entry name" value="Hydrolase"/>
    <property type="match status" value="1"/>
</dbReference>